<gene>
    <name evidence="1" type="ORF">Geu3261_0093_003</name>
</gene>
<name>A0A0D6Q182_KOMEU</name>
<dbReference type="Proteomes" id="UP000032675">
    <property type="component" value="Unassembled WGS sequence"/>
</dbReference>
<protein>
    <submittedName>
        <fullName evidence="1">Uncharacterized protein</fullName>
    </submittedName>
</protein>
<proteinExistence type="predicted"/>
<accession>A0A0D6Q182</accession>
<sequence>MRARVTTHRHGVAVARGIAPADVKGRMAIADQSANTPRTEHRGIRTQDEATDTVMHARGVPVA</sequence>
<evidence type="ECO:0000313" key="1">
    <source>
        <dbReference type="EMBL" id="GAN96720.1"/>
    </source>
</evidence>
<organism evidence="1 2">
    <name type="scientific">Komagataeibacter europaeus NBRC 3261</name>
    <dbReference type="NCBI Taxonomy" id="1234669"/>
    <lineage>
        <taxon>Bacteria</taxon>
        <taxon>Pseudomonadati</taxon>
        <taxon>Pseudomonadota</taxon>
        <taxon>Alphaproteobacteria</taxon>
        <taxon>Acetobacterales</taxon>
        <taxon>Acetobacteraceae</taxon>
        <taxon>Komagataeibacter</taxon>
    </lineage>
</organism>
<reference evidence="1 2" key="1">
    <citation type="submission" date="2012-11" db="EMBL/GenBank/DDBJ databases">
        <title>Whole genome sequence of Gluconacetobacter europaeus NBRC3261.</title>
        <authorList>
            <person name="Azuma Y."/>
            <person name="Higashiura N."/>
            <person name="Hirakawa H."/>
            <person name="Matsushita K."/>
        </authorList>
    </citation>
    <scope>NUCLEOTIDE SEQUENCE [LARGE SCALE GENOMIC DNA]</scope>
    <source>
        <strain evidence="1 2">NBRC 3261</strain>
    </source>
</reference>
<dbReference type="AlphaFoldDB" id="A0A0D6Q182"/>
<evidence type="ECO:0000313" key="2">
    <source>
        <dbReference type="Proteomes" id="UP000032675"/>
    </source>
</evidence>
<comment type="caution">
    <text evidence="1">The sequence shown here is derived from an EMBL/GenBank/DDBJ whole genome shotgun (WGS) entry which is preliminary data.</text>
</comment>
<dbReference type="EMBL" id="BANI01000086">
    <property type="protein sequence ID" value="GAN96720.1"/>
    <property type="molecule type" value="Genomic_DNA"/>
</dbReference>